<keyword evidence="3 10" id="KW-0808">Transferase</keyword>
<dbReference type="GO" id="GO:0008654">
    <property type="term" value="P:phospholipid biosynthetic process"/>
    <property type="evidence" value="ECO:0007669"/>
    <property type="project" value="UniProtKB-UniRule"/>
</dbReference>
<evidence type="ECO:0000256" key="4">
    <source>
        <dbReference type="ARBA" id="ARBA00022692"/>
    </source>
</evidence>
<gene>
    <name evidence="10" type="primary">plsY</name>
    <name evidence="11" type="ORF">ENX16_03665</name>
</gene>
<dbReference type="Pfam" id="PF02660">
    <property type="entry name" value="G3P_acyltransf"/>
    <property type="match status" value="1"/>
</dbReference>
<dbReference type="SMART" id="SM01207">
    <property type="entry name" value="G3P_acyltransf"/>
    <property type="match status" value="1"/>
</dbReference>
<dbReference type="EC" id="2.3.1.275" evidence="10"/>
<comment type="catalytic activity">
    <reaction evidence="10">
        <text>an acyl phosphate + sn-glycerol 3-phosphate = a 1-acyl-sn-glycero-3-phosphate + phosphate</text>
        <dbReference type="Rhea" id="RHEA:34075"/>
        <dbReference type="ChEBI" id="CHEBI:43474"/>
        <dbReference type="ChEBI" id="CHEBI:57597"/>
        <dbReference type="ChEBI" id="CHEBI:57970"/>
        <dbReference type="ChEBI" id="CHEBI:59918"/>
        <dbReference type="EC" id="2.3.1.275"/>
    </reaction>
</comment>
<dbReference type="EMBL" id="DTMZ01000083">
    <property type="protein sequence ID" value="HGD13157.1"/>
    <property type="molecule type" value="Genomic_DNA"/>
</dbReference>
<evidence type="ECO:0000256" key="10">
    <source>
        <dbReference type="HAMAP-Rule" id="MF_01043"/>
    </source>
</evidence>
<comment type="similarity">
    <text evidence="10">Belongs to the PlsY family.</text>
</comment>
<dbReference type="PANTHER" id="PTHR30309">
    <property type="entry name" value="INNER MEMBRANE PROTEIN YGIH"/>
    <property type="match status" value="1"/>
</dbReference>
<evidence type="ECO:0000256" key="2">
    <source>
        <dbReference type="ARBA" id="ARBA00022516"/>
    </source>
</evidence>
<dbReference type="PANTHER" id="PTHR30309:SF1">
    <property type="entry name" value="GLYCEROL-3-PHOSPHATE ACYLTRANSFERASE 1"/>
    <property type="match status" value="1"/>
</dbReference>
<feature type="transmembrane region" description="Helical" evidence="10">
    <location>
        <begin position="45"/>
        <end position="64"/>
    </location>
</feature>
<keyword evidence="7 10" id="KW-0472">Membrane</keyword>
<sequence>MNLLKIVFPLIGFSSGSLMFSLWLGRLRGVDIREVGDGNPGAVNAFRAAGLLIGGLGLLFDFLKGMLPVGIGFWHLHLKGILLVLLILAPVLGHAFSPFLQFRGGKALAVTFGVWSGITLWQVPVFLGAMLLITRFVFRLKKEAICVAITMICLPIFVYLVYRSLPLLFAALGNSAIVCYKHHRELLI</sequence>
<comment type="subcellular location">
    <subcellularLocation>
        <location evidence="10">Cell membrane</location>
        <topology evidence="10">Multi-pass membrane protein</topology>
    </subcellularLocation>
</comment>
<proteinExistence type="inferred from homology"/>
<evidence type="ECO:0000256" key="6">
    <source>
        <dbReference type="ARBA" id="ARBA00023098"/>
    </source>
</evidence>
<feature type="transmembrane region" description="Helical" evidence="10">
    <location>
        <begin position="144"/>
        <end position="162"/>
    </location>
</feature>
<comment type="pathway">
    <text evidence="10">Lipid metabolism; phospholipid metabolism.</text>
</comment>
<keyword evidence="8 10" id="KW-0594">Phospholipid biosynthesis</keyword>
<evidence type="ECO:0000256" key="8">
    <source>
        <dbReference type="ARBA" id="ARBA00023209"/>
    </source>
</evidence>
<feature type="transmembrane region" description="Helical" evidence="10">
    <location>
        <begin position="76"/>
        <end position="96"/>
    </location>
</feature>
<dbReference type="GO" id="GO:0005886">
    <property type="term" value="C:plasma membrane"/>
    <property type="evidence" value="ECO:0007669"/>
    <property type="project" value="UniProtKB-SubCell"/>
</dbReference>
<evidence type="ECO:0000256" key="5">
    <source>
        <dbReference type="ARBA" id="ARBA00022989"/>
    </source>
</evidence>
<keyword evidence="2 10" id="KW-0444">Lipid biosynthesis</keyword>
<evidence type="ECO:0000256" key="1">
    <source>
        <dbReference type="ARBA" id="ARBA00022475"/>
    </source>
</evidence>
<dbReference type="HAMAP" id="MF_01043">
    <property type="entry name" value="PlsY"/>
    <property type="match status" value="1"/>
</dbReference>
<protein>
    <recommendedName>
        <fullName evidence="10">Glycerol-3-phosphate acyltransferase</fullName>
    </recommendedName>
    <alternativeName>
        <fullName evidence="10">Acyl-PO4 G3P acyltransferase</fullName>
    </alternativeName>
    <alternativeName>
        <fullName evidence="10">Acyl-phosphate--glycerol-3-phosphate acyltransferase</fullName>
    </alternativeName>
    <alternativeName>
        <fullName evidence="10">G3P acyltransferase</fullName>
        <shortName evidence="10">GPAT</shortName>
        <ecNumber evidence="10">2.3.1.275</ecNumber>
    </alternativeName>
    <alternativeName>
        <fullName evidence="10">Lysophosphatidic acid synthase</fullName>
        <shortName evidence="10">LPA synthase</shortName>
    </alternativeName>
</protein>
<evidence type="ECO:0000256" key="9">
    <source>
        <dbReference type="ARBA" id="ARBA00023264"/>
    </source>
</evidence>
<dbReference type="GO" id="GO:0043772">
    <property type="term" value="F:acyl-phosphate glycerol-3-phosphate acyltransferase activity"/>
    <property type="evidence" value="ECO:0007669"/>
    <property type="project" value="UniProtKB-UniRule"/>
</dbReference>
<keyword evidence="9 10" id="KW-1208">Phospholipid metabolism</keyword>
<evidence type="ECO:0000313" key="11">
    <source>
        <dbReference type="EMBL" id="HGD13157.1"/>
    </source>
</evidence>
<dbReference type="UniPathway" id="UPA00085"/>
<feature type="transmembrane region" description="Helical" evidence="10">
    <location>
        <begin position="108"/>
        <end position="132"/>
    </location>
</feature>
<name>A0A7V3UZZ2_UNCW3</name>
<comment type="subunit">
    <text evidence="10">Probably interacts with PlsX.</text>
</comment>
<accession>A0A7V3UZZ2</accession>
<keyword evidence="4 10" id="KW-0812">Transmembrane</keyword>
<keyword evidence="5 10" id="KW-1133">Transmembrane helix</keyword>
<organism evidence="11">
    <name type="scientific">candidate division WOR-3 bacterium</name>
    <dbReference type="NCBI Taxonomy" id="2052148"/>
    <lineage>
        <taxon>Bacteria</taxon>
        <taxon>Bacteria division WOR-3</taxon>
    </lineage>
</organism>
<reference evidence="11" key="1">
    <citation type="journal article" date="2020" name="mSystems">
        <title>Genome- and Community-Level Interaction Insights into Carbon Utilization and Element Cycling Functions of Hydrothermarchaeota in Hydrothermal Sediment.</title>
        <authorList>
            <person name="Zhou Z."/>
            <person name="Liu Y."/>
            <person name="Xu W."/>
            <person name="Pan J."/>
            <person name="Luo Z.H."/>
            <person name="Li M."/>
        </authorList>
    </citation>
    <scope>NUCLEOTIDE SEQUENCE [LARGE SCALE GENOMIC DNA]</scope>
    <source>
        <strain evidence="11">SpSt-914</strain>
    </source>
</reference>
<keyword evidence="1 10" id="KW-1003">Cell membrane</keyword>
<dbReference type="InterPro" id="IPR003811">
    <property type="entry name" value="G3P_acylTferase_PlsY"/>
</dbReference>
<comment type="function">
    <text evidence="10">Catalyzes the transfer of an acyl group from acyl-phosphate (acyl-PO(4)) to glycerol-3-phosphate (G3P) to form lysophosphatidic acid (LPA). This enzyme utilizes acyl-phosphate as fatty acyl donor, but not acyl-CoA or acyl-ACP.</text>
</comment>
<comment type="caution">
    <text evidence="11">The sequence shown here is derived from an EMBL/GenBank/DDBJ whole genome shotgun (WGS) entry which is preliminary data.</text>
</comment>
<feature type="transmembrane region" description="Helical" evidence="10">
    <location>
        <begin position="7"/>
        <end position="25"/>
    </location>
</feature>
<keyword evidence="6 10" id="KW-0443">Lipid metabolism</keyword>
<evidence type="ECO:0000256" key="7">
    <source>
        <dbReference type="ARBA" id="ARBA00023136"/>
    </source>
</evidence>
<dbReference type="AlphaFoldDB" id="A0A7V3UZZ2"/>
<evidence type="ECO:0000256" key="3">
    <source>
        <dbReference type="ARBA" id="ARBA00022679"/>
    </source>
</evidence>